<evidence type="ECO:0000313" key="2">
    <source>
        <dbReference type="EMBL" id="DAD98713.1"/>
    </source>
</evidence>
<evidence type="ECO:0000256" key="1">
    <source>
        <dbReference type="SAM" id="MobiDB-lite"/>
    </source>
</evidence>
<organism evidence="2">
    <name type="scientific">Myoviridae sp. ctPT18</name>
    <dbReference type="NCBI Taxonomy" id="2825098"/>
    <lineage>
        <taxon>Viruses</taxon>
        <taxon>Duplodnaviria</taxon>
        <taxon>Heunggongvirae</taxon>
        <taxon>Uroviricota</taxon>
        <taxon>Caudoviricetes</taxon>
    </lineage>
</organism>
<reference evidence="2" key="1">
    <citation type="journal article" date="2021" name="Proc. Natl. Acad. Sci. U.S.A.">
        <title>A Catalog of Tens of Thousands of Viruses from Human Metagenomes Reveals Hidden Associations with Chronic Diseases.</title>
        <authorList>
            <person name="Tisza M.J."/>
            <person name="Buck C.B."/>
        </authorList>
    </citation>
    <scope>NUCLEOTIDE SEQUENCE</scope>
    <source>
        <strain evidence="2">CtPT18</strain>
    </source>
</reference>
<proteinExistence type="predicted"/>
<sequence length="39" mass="4364">MLDVQNSPLGTANTEEAQSKNNSINLSIQQRKVIIHENK</sequence>
<feature type="region of interest" description="Disordered" evidence="1">
    <location>
        <begin position="1"/>
        <end position="24"/>
    </location>
</feature>
<accession>A0A8S5NVE8</accession>
<dbReference type="EMBL" id="BK015266">
    <property type="protein sequence ID" value="DAD98713.1"/>
    <property type="molecule type" value="Genomic_DNA"/>
</dbReference>
<name>A0A8S5NVE8_9CAUD</name>
<protein>
    <submittedName>
        <fullName evidence="2">Uncharacterized protein</fullName>
    </submittedName>
</protein>